<evidence type="ECO:0000259" key="11">
    <source>
        <dbReference type="PROSITE" id="PS50122"/>
    </source>
</evidence>
<dbReference type="CDD" id="cd00082">
    <property type="entry name" value="HisKA"/>
    <property type="match status" value="1"/>
</dbReference>
<dbReference type="EMBL" id="BOMW01000004">
    <property type="protein sequence ID" value="GIF02746.1"/>
    <property type="molecule type" value="Genomic_DNA"/>
</dbReference>
<dbReference type="Pfam" id="PF08448">
    <property type="entry name" value="PAS_4"/>
    <property type="match status" value="1"/>
</dbReference>
<dbReference type="InterPro" id="IPR036097">
    <property type="entry name" value="HisK_dim/P_sf"/>
</dbReference>
<dbReference type="GO" id="GO:0008984">
    <property type="term" value="F:protein-glutamate methylesterase activity"/>
    <property type="evidence" value="ECO:0007669"/>
    <property type="project" value="InterPro"/>
</dbReference>
<dbReference type="InterPro" id="IPR000014">
    <property type="entry name" value="PAS"/>
</dbReference>
<evidence type="ECO:0000313" key="12">
    <source>
        <dbReference type="EMBL" id="GIF02746.1"/>
    </source>
</evidence>
<sequence length="1077" mass="113864">MANRDLVVIGGSLGALEAATTLLAGLPPDLHATLLVVITPARERDAAQFDRSGPLPAAVAVDGEALRPGRVYVAGPDRHLLVGPDDRLRLSAAPQYNRLRPAVDPLLLSAARWGGPRVVGILLSGIFDDGIAGLAAIGMRGGLLAVQDPEDAAYPDLPGTAVRMRPHQVGTAAALAVALPGLLAAPAARPTALDPVLLAQTDMLIRDTSPLKADTGSGQPGAVDCPDCAATATRRRRPRRAPRTSGGSMIVVDEALLRDPVRLAAVDSARRALALLPVALNGVAALAARLAEAPMGVVTLLGDEEEYFVGVHDLPPALSEQGHKPMAYSVCKYMVSANRPVCSGDMSREPDLREHLLATQYGVRAFLGVPLHDDAGQAVGSLTVLDTEARQWSDEQAALLAEIAGLLRPGAPPGPVAAGGMDSASLLESTPEAFLAVNRDGVVVSWNRAAEEMLGYTADEVRGRHLDESVLPDYDGRPISVALTRLFSTSPRRGVSRRVTVRHRNGHRLTAQAALSVVGSADGPMACVFLTDLTGQTAAEEAADRNSSFLAALLESLTVGVIACDNEGRLVVVNRVLREAQGLPPVGKVPTDWPRMVTGTLLHPDGTPISWERTPLMRALHGETVPATDVVVEMPGHRPRTFSTTAQPITGSGGRMLGAVAVGREITTMRRVERFRTCHFAVAEAIAAANEPPVAAPGVLRAVATTLGWPYAELWLIDQSGEHLDSVGRWSAPDFEELVDYTVVKGVGVTGRVWATGQPLWVADLADADWLYAPESRARTELGVRLGIRTVLSVPVRNGNTMLGVLSCYSAVIEPDQDILTVLLDGVAAQFGVFVAMCRATELSRQLERAREDFLALIGHEMRTPLTSIGANAAILGEETAGLDEDSRQMVQSIERNTAALRGIVDTLLDLAGLEAGHIGLTVRDVDLAALVTDAANAAEPTAADNGVRLSTDLPERLGMTGDPARLRQVVDDLLSNAIKYSPDGGDVRVHLRSHGTTAELRVTDTGIGVPSHEINQLFARFYRASNVRHQGVPGSGLGLSRARTIIEMHGGTITITGHEPAGTAAVVRLPLRNERA</sequence>
<dbReference type="Pfam" id="PF00989">
    <property type="entry name" value="PAS"/>
    <property type="match status" value="1"/>
</dbReference>
<dbReference type="InterPro" id="IPR003594">
    <property type="entry name" value="HATPase_dom"/>
</dbReference>
<evidence type="ECO:0000256" key="1">
    <source>
        <dbReference type="ARBA" id="ARBA00000085"/>
    </source>
</evidence>
<evidence type="ECO:0000256" key="2">
    <source>
        <dbReference type="ARBA" id="ARBA00004236"/>
    </source>
</evidence>
<dbReference type="GO" id="GO:0005886">
    <property type="term" value="C:plasma membrane"/>
    <property type="evidence" value="ECO:0007669"/>
    <property type="project" value="UniProtKB-SubCell"/>
</dbReference>
<evidence type="ECO:0000259" key="9">
    <source>
        <dbReference type="PROSITE" id="PS50109"/>
    </source>
</evidence>
<accession>A0A919KBW2</accession>
<organism evidence="12 13">
    <name type="scientific">Actinoplanes siamensis</name>
    <dbReference type="NCBI Taxonomy" id="1223317"/>
    <lineage>
        <taxon>Bacteria</taxon>
        <taxon>Bacillati</taxon>
        <taxon>Actinomycetota</taxon>
        <taxon>Actinomycetes</taxon>
        <taxon>Micromonosporales</taxon>
        <taxon>Micromonosporaceae</taxon>
        <taxon>Actinoplanes</taxon>
    </lineage>
</organism>
<dbReference type="InterPro" id="IPR003661">
    <property type="entry name" value="HisK_dim/P_dom"/>
</dbReference>
<dbReference type="PROSITE" id="PS50122">
    <property type="entry name" value="CHEB"/>
    <property type="match status" value="1"/>
</dbReference>
<dbReference type="PANTHER" id="PTHR43711:SF1">
    <property type="entry name" value="HISTIDINE KINASE 1"/>
    <property type="match status" value="1"/>
</dbReference>
<dbReference type="SUPFAM" id="SSF55781">
    <property type="entry name" value="GAF domain-like"/>
    <property type="match status" value="2"/>
</dbReference>
<feature type="domain" description="PAS" evidence="10">
    <location>
        <begin position="426"/>
        <end position="473"/>
    </location>
</feature>
<dbReference type="SUPFAM" id="SSF55874">
    <property type="entry name" value="ATPase domain of HSP90 chaperone/DNA topoisomerase II/histidine kinase"/>
    <property type="match status" value="1"/>
</dbReference>
<keyword evidence="7" id="KW-0902">Two-component regulatory system</keyword>
<dbReference type="Gene3D" id="3.30.565.10">
    <property type="entry name" value="Histidine kinase-like ATPase, C-terminal domain"/>
    <property type="match status" value="1"/>
</dbReference>
<dbReference type="CDD" id="cd00130">
    <property type="entry name" value="PAS"/>
    <property type="match status" value="2"/>
</dbReference>
<evidence type="ECO:0000259" key="10">
    <source>
        <dbReference type="PROSITE" id="PS50112"/>
    </source>
</evidence>
<dbReference type="SMART" id="SM00091">
    <property type="entry name" value="PAS"/>
    <property type="match status" value="2"/>
</dbReference>
<dbReference type="InterPro" id="IPR035965">
    <property type="entry name" value="PAS-like_dom_sf"/>
</dbReference>
<dbReference type="SMART" id="SM00065">
    <property type="entry name" value="GAF"/>
    <property type="match status" value="2"/>
</dbReference>
<dbReference type="PROSITE" id="PS50112">
    <property type="entry name" value="PAS"/>
    <property type="match status" value="2"/>
</dbReference>
<dbReference type="SUPFAM" id="SSF52738">
    <property type="entry name" value="Methylesterase CheB, C-terminal domain"/>
    <property type="match status" value="1"/>
</dbReference>
<dbReference type="CDD" id="cd00075">
    <property type="entry name" value="HATPase"/>
    <property type="match status" value="1"/>
</dbReference>
<keyword evidence="4" id="KW-0597">Phosphoprotein</keyword>
<dbReference type="SMART" id="SM00388">
    <property type="entry name" value="HisKA"/>
    <property type="match status" value="1"/>
</dbReference>
<dbReference type="SMART" id="SM00387">
    <property type="entry name" value="HATPase_c"/>
    <property type="match status" value="1"/>
</dbReference>
<dbReference type="InterPro" id="IPR003018">
    <property type="entry name" value="GAF"/>
</dbReference>
<evidence type="ECO:0000256" key="7">
    <source>
        <dbReference type="ARBA" id="ARBA00023012"/>
    </source>
</evidence>
<comment type="catalytic activity">
    <reaction evidence="1">
        <text>ATP + protein L-histidine = ADP + protein N-phospho-L-histidine.</text>
        <dbReference type="EC" id="2.7.13.3"/>
    </reaction>
</comment>
<keyword evidence="6" id="KW-0418">Kinase</keyword>
<keyword evidence="5" id="KW-0808">Transferase</keyword>
<dbReference type="Pfam" id="PF01590">
    <property type="entry name" value="GAF"/>
    <property type="match status" value="2"/>
</dbReference>
<dbReference type="AlphaFoldDB" id="A0A919KBW2"/>
<feature type="domain" description="Histidine kinase" evidence="9">
    <location>
        <begin position="857"/>
        <end position="1074"/>
    </location>
</feature>
<reference evidence="12" key="1">
    <citation type="submission" date="2021-01" db="EMBL/GenBank/DDBJ databases">
        <title>Whole genome shotgun sequence of Actinoplanes siamensis NBRC 109076.</title>
        <authorList>
            <person name="Komaki H."/>
            <person name="Tamura T."/>
        </authorList>
    </citation>
    <scope>NUCLEOTIDE SEQUENCE</scope>
    <source>
        <strain evidence="12">NBRC 109076</strain>
    </source>
</reference>
<dbReference type="SUPFAM" id="SSF47384">
    <property type="entry name" value="Homodimeric domain of signal transducing histidine kinase"/>
    <property type="match status" value="1"/>
</dbReference>
<protein>
    <recommendedName>
        <fullName evidence="3">histidine kinase</fullName>
        <ecNumber evidence="3">2.7.13.3</ecNumber>
    </recommendedName>
</protein>
<dbReference type="PRINTS" id="PR00344">
    <property type="entry name" value="BCTRLSENSOR"/>
</dbReference>
<dbReference type="InterPro" id="IPR000673">
    <property type="entry name" value="Sig_transdc_resp-reg_Me-estase"/>
</dbReference>
<dbReference type="InterPro" id="IPR013767">
    <property type="entry name" value="PAS_fold"/>
</dbReference>
<dbReference type="GO" id="GO:0000156">
    <property type="term" value="F:phosphorelay response regulator activity"/>
    <property type="evidence" value="ECO:0007669"/>
    <property type="project" value="InterPro"/>
</dbReference>
<dbReference type="InterPro" id="IPR004358">
    <property type="entry name" value="Sig_transdc_His_kin-like_C"/>
</dbReference>
<dbReference type="InterPro" id="IPR013656">
    <property type="entry name" value="PAS_4"/>
</dbReference>
<keyword evidence="13" id="KW-1185">Reference proteome</keyword>
<dbReference type="GO" id="GO:0006935">
    <property type="term" value="P:chemotaxis"/>
    <property type="evidence" value="ECO:0007669"/>
    <property type="project" value="InterPro"/>
</dbReference>
<dbReference type="FunFam" id="3.30.565.10:FF:000006">
    <property type="entry name" value="Sensor histidine kinase WalK"/>
    <property type="match status" value="1"/>
</dbReference>
<evidence type="ECO:0000256" key="3">
    <source>
        <dbReference type="ARBA" id="ARBA00012438"/>
    </source>
</evidence>
<dbReference type="SUPFAM" id="SSF55785">
    <property type="entry name" value="PYP-like sensor domain (PAS domain)"/>
    <property type="match status" value="2"/>
</dbReference>
<feature type="domain" description="PAS" evidence="10">
    <location>
        <begin position="546"/>
        <end position="623"/>
    </location>
</feature>
<dbReference type="GO" id="GO:0005737">
    <property type="term" value="C:cytoplasm"/>
    <property type="evidence" value="ECO:0007669"/>
    <property type="project" value="InterPro"/>
</dbReference>
<dbReference type="PROSITE" id="PS50109">
    <property type="entry name" value="HIS_KIN"/>
    <property type="match status" value="1"/>
</dbReference>
<evidence type="ECO:0000256" key="4">
    <source>
        <dbReference type="ARBA" id="ARBA00022553"/>
    </source>
</evidence>
<evidence type="ECO:0000256" key="8">
    <source>
        <dbReference type="PROSITE-ProRule" id="PRU00050"/>
    </source>
</evidence>
<dbReference type="CDD" id="cd16433">
    <property type="entry name" value="CheB"/>
    <property type="match status" value="1"/>
</dbReference>
<dbReference type="NCBIfam" id="TIGR00229">
    <property type="entry name" value="sensory_box"/>
    <property type="match status" value="1"/>
</dbReference>
<dbReference type="Gene3D" id="3.30.450.40">
    <property type="match status" value="2"/>
</dbReference>
<proteinExistence type="predicted"/>
<dbReference type="EC" id="2.7.13.3" evidence="3"/>
<dbReference type="Pfam" id="PF00512">
    <property type="entry name" value="HisKA"/>
    <property type="match status" value="1"/>
</dbReference>
<dbReference type="InterPro" id="IPR050736">
    <property type="entry name" value="Sensor_HK_Regulatory"/>
</dbReference>
<evidence type="ECO:0000256" key="5">
    <source>
        <dbReference type="ARBA" id="ARBA00022679"/>
    </source>
</evidence>
<dbReference type="PANTHER" id="PTHR43711">
    <property type="entry name" value="TWO-COMPONENT HISTIDINE KINASE"/>
    <property type="match status" value="1"/>
</dbReference>
<dbReference type="Gene3D" id="1.10.287.130">
    <property type="match status" value="1"/>
</dbReference>
<comment type="caution">
    <text evidence="8">Lacks conserved residue(s) required for the propagation of feature annotation.</text>
</comment>
<dbReference type="Pfam" id="PF01339">
    <property type="entry name" value="CheB_methylest"/>
    <property type="match status" value="1"/>
</dbReference>
<dbReference type="InterPro" id="IPR029016">
    <property type="entry name" value="GAF-like_dom_sf"/>
</dbReference>
<dbReference type="InterPro" id="IPR005467">
    <property type="entry name" value="His_kinase_dom"/>
</dbReference>
<dbReference type="InterPro" id="IPR035909">
    <property type="entry name" value="CheB_C"/>
</dbReference>
<dbReference type="RefSeq" id="WP_203676403.1">
    <property type="nucleotide sequence ID" value="NZ_BOMW01000004.1"/>
</dbReference>
<dbReference type="Gene3D" id="3.30.450.20">
    <property type="entry name" value="PAS domain"/>
    <property type="match status" value="2"/>
</dbReference>
<gene>
    <name evidence="12" type="ORF">Asi03nite_02840</name>
</gene>
<comment type="subcellular location">
    <subcellularLocation>
        <location evidence="2">Cell membrane</location>
    </subcellularLocation>
</comment>
<evidence type="ECO:0000256" key="6">
    <source>
        <dbReference type="ARBA" id="ARBA00022777"/>
    </source>
</evidence>
<dbReference type="InterPro" id="IPR036890">
    <property type="entry name" value="HATPase_C_sf"/>
</dbReference>
<dbReference type="Gene3D" id="3.40.50.180">
    <property type="entry name" value="Methylesterase CheB, C-terminal domain"/>
    <property type="match status" value="1"/>
</dbReference>
<dbReference type="GO" id="GO:0006355">
    <property type="term" value="P:regulation of DNA-templated transcription"/>
    <property type="evidence" value="ECO:0007669"/>
    <property type="project" value="InterPro"/>
</dbReference>
<name>A0A919KBW2_9ACTN</name>
<dbReference type="Pfam" id="PF02518">
    <property type="entry name" value="HATPase_c"/>
    <property type="match status" value="1"/>
</dbReference>
<feature type="domain" description="CheB-type methylesterase" evidence="11">
    <location>
        <begin position="1"/>
        <end position="164"/>
    </location>
</feature>
<dbReference type="GO" id="GO:0000155">
    <property type="term" value="F:phosphorelay sensor kinase activity"/>
    <property type="evidence" value="ECO:0007669"/>
    <property type="project" value="InterPro"/>
</dbReference>
<comment type="caution">
    <text evidence="12">The sequence shown here is derived from an EMBL/GenBank/DDBJ whole genome shotgun (WGS) entry which is preliminary data.</text>
</comment>
<dbReference type="Proteomes" id="UP000629619">
    <property type="component" value="Unassembled WGS sequence"/>
</dbReference>
<evidence type="ECO:0000313" key="13">
    <source>
        <dbReference type="Proteomes" id="UP000629619"/>
    </source>
</evidence>